<dbReference type="PANTHER" id="PTHR24124">
    <property type="entry name" value="ANKYRIN REPEAT FAMILY A"/>
    <property type="match status" value="1"/>
</dbReference>
<accession>A0AAN7H175</accession>
<dbReference type="Gene3D" id="2.60.40.10">
    <property type="entry name" value="Immunoglobulins"/>
    <property type="match status" value="1"/>
</dbReference>
<feature type="region of interest" description="Disordered" evidence="4">
    <location>
        <begin position="179"/>
        <end position="210"/>
    </location>
</feature>
<feature type="compositionally biased region" description="Acidic residues" evidence="4">
    <location>
        <begin position="1074"/>
        <end position="1084"/>
    </location>
</feature>
<feature type="compositionally biased region" description="Low complexity" evidence="4">
    <location>
        <begin position="37"/>
        <end position="50"/>
    </location>
</feature>
<reference evidence="7" key="1">
    <citation type="journal article" date="2023" name="Mol. Phylogenet. Evol.">
        <title>Genome-scale phylogeny and comparative genomics of the fungal order Sordariales.</title>
        <authorList>
            <person name="Hensen N."/>
            <person name="Bonometti L."/>
            <person name="Westerberg I."/>
            <person name="Brannstrom I.O."/>
            <person name="Guillou S."/>
            <person name="Cros-Aarteil S."/>
            <person name="Calhoun S."/>
            <person name="Haridas S."/>
            <person name="Kuo A."/>
            <person name="Mondo S."/>
            <person name="Pangilinan J."/>
            <person name="Riley R."/>
            <person name="LaButti K."/>
            <person name="Andreopoulos B."/>
            <person name="Lipzen A."/>
            <person name="Chen C."/>
            <person name="Yan M."/>
            <person name="Daum C."/>
            <person name="Ng V."/>
            <person name="Clum A."/>
            <person name="Steindorff A."/>
            <person name="Ohm R.A."/>
            <person name="Martin F."/>
            <person name="Silar P."/>
            <person name="Natvig D.O."/>
            <person name="Lalanne C."/>
            <person name="Gautier V."/>
            <person name="Ament-Velasquez S.L."/>
            <person name="Kruys A."/>
            <person name="Hutchinson M.I."/>
            <person name="Powell A.J."/>
            <person name="Barry K."/>
            <person name="Miller A.N."/>
            <person name="Grigoriev I.V."/>
            <person name="Debuchy R."/>
            <person name="Gladieux P."/>
            <person name="Hiltunen Thoren M."/>
            <person name="Johannesson H."/>
        </authorList>
    </citation>
    <scope>NUCLEOTIDE SEQUENCE</scope>
    <source>
        <strain evidence="7">CBS 990.96</strain>
    </source>
</reference>
<proteinExistence type="predicted"/>
<dbReference type="Gene3D" id="1.25.40.20">
    <property type="entry name" value="Ankyrin repeat-containing domain"/>
    <property type="match status" value="1"/>
</dbReference>
<dbReference type="SMART" id="SM00248">
    <property type="entry name" value="ANK"/>
    <property type="match status" value="2"/>
</dbReference>
<keyword evidence="5" id="KW-0812">Transmembrane</keyword>
<dbReference type="Pfam" id="PF12796">
    <property type="entry name" value="Ank_2"/>
    <property type="match status" value="1"/>
</dbReference>
<comment type="caution">
    <text evidence="7">The sequence shown here is derived from an EMBL/GenBank/DDBJ whole genome shotgun (WGS) entry which is preliminary data.</text>
</comment>
<evidence type="ECO:0000313" key="7">
    <source>
        <dbReference type="EMBL" id="KAK4226460.1"/>
    </source>
</evidence>
<keyword evidence="8" id="KW-1185">Reference proteome</keyword>
<evidence type="ECO:0000256" key="3">
    <source>
        <dbReference type="PROSITE-ProRule" id="PRU00023"/>
    </source>
</evidence>
<keyword evidence="5" id="KW-1133">Transmembrane helix</keyword>
<dbReference type="Pfam" id="PF01833">
    <property type="entry name" value="TIG"/>
    <property type="match status" value="1"/>
</dbReference>
<keyword evidence="5" id="KW-0472">Membrane</keyword>
<name>A0AAN7H175_9PEZI</name>
<keyword evidence="2 3" id="KW-0040">ANK repeat</keyword>
<evidence type="ECO:0000256" key="5">
    <source>
        <dbReference type="SAM" id="Phobius"/>
    </source>
</evidence>
<feature type="region of interest" description="Disordered" evidence="4">
    <location>
        <begin position="666"/>
        <end position="692"/>
    </location>
</feature>
<dbReference type="CDD" id="cd00102">
    <property type="entry name" value="IPT"/>
    <property type="match status" value="1"/>
</dbReference>
<dbReference type="GO" id="GO:0010468">
    <property type="term" value="P:regulation of gene expression"/>
    <property type="evidence" value="ECO:0007669"/>
    <property type="project" value="TreeGrafter"/>
</dbReference>
<feature type="repeat" description="ANK" evidence="3">
    <location>
        <begin position="937"/>
        <end position="969"/>
    </location>
</feature>
<evidence type="ECO:0000259" key="6">
    <source>
        <dbReference type="SMART" id="SM00429"/>
    </source>
</evidence>
<feature type="domain" description="IPT/TIG" evidence="6">
    <location>
        <begin position="754"/>
        <end position="838"/>
    </location>
</feature>
<feature type="region of interest" description="Disordered" evidence="4">
    <location>
        <begin position="564"/>
        <end position="586"/>
    </location>
</feature>
<dbReference type="InterPro" id="IPR014756">
    <property type="entry name" value="Ig_E-set"/>
</dbReference>
<evidence type="ECO:0000256" key="2">
    <source>
        <dbReference type="ARBA" id="ARBA00023043"/>
    </source>
</evidence>
<dbReference type="InterPro" id="IPR036770">
    <property type="entry name" value="Ankyrin_rpt-contain_sf"/>
</dbReference>
<keyword evidence="1" id="KW-0677">Repeat</keyword>
<dbReference type="SUPFAM" id="SSF48403">
    <property type="entry name" value="Ankyrin repeat"/>
    <property type="match status" value="1"/>
</dbReference>
<evidence type="ECO:0000256" key="1">
    <source>
        <dbReference type="ARBA" id="ARBA00022737"/>
    </source>
</evidence>
<feature type="transmembrane region" description="Helical" evidence="5">
    <location>
        <begin position="1315"/>
        <end position="1333"/>
    </location>
</feature>
<dbReference type="SUPFAM" id="SSF81296">
    <property type="entry name" value="E set domains"/>
    <property type="match status" value="1"/>
</dbReference>
<dbReference type="InterPro" id="IPR002909">
    <property type="entry name" value="IPT_dom"/>
</dbReference>
<evidence type="ECO:0000313" key="8">
    <source>
        <dbReference type="Proteomes" id="UP001301958"/>
    </source>
</evidence>
<protein>
    <recommendedName>
        <fullName evidence="6">IPT/TIG domain-containing protein</fullName>
    </recommendedName>
</protein>
<dbReference type="EMBL" id="MU865347">
    <property type="protein sequence ID" value="KAK4226460.1"/>
    <property type="molecule type" value="Genomic_DNA"/>
</dbReference>
<dbReference type="GO" id="GO:0005634">
    <property type="term" value="C:nucleus"/>
    <property type="evidence" value="ECO:0007669"/>
    <property type="project" value="TreeGrafter"/>
</dbReference>
<feature type="region of interest" description="Disordered" evidence="4">
    <location>
        <begin position="1"/>
        <end position="78"/>
    </location>
</feature>
<dbReference type="InterPro" id="IPR002110">
    <property type="entry name" value="Ankyrin_rpt"/>
</dbReference>
<dbReference type="PROSITE" id="PS50088">
    <property type="entry name" value="ANK_REPEAT"/>
    <property type="match status" value="2"/>
</dbReference>
<feature type="compositionally biased region" description="Basic and acidic residues" evidence="4">
    <location>
        <begin position="67"/>
        <end position="76"/>
    </location>
</feature>
<feature type="compositionally biased region" description="Polar residues" evidence="4">
    <location>
        <begin position="180"/>
        <end position="190"/>
    </location>
</feature>
<dbReference type="InterPro" id="IPR057962">
    <property type="entry name" value="SPT23_MGA2_DBD"/>
</dbReference>
<feature type="compositionally biased region" description="Polar residues" evidence="4">
    <location>
        <begin position="678"/>
        <end position="690"/>
    </location>
</feature>
<feature type="compositionally biased region" description="Polar residues" evidence="4">
    <location>
        <begin position="51"/>
        <end position="65"/>
    </location>
</feature>
<evidence type="ECO:0000256" key="4">
    <source>
        <dbReference type="SAM" id="MobiDB-lite"/>
    </source>
</evidence>
<feature type="region of interest" description="Disordered" evidence="4">
    <location>
        <begin position="1060"/>
        <end position="1086"/>
    </location>
</feature>
<dbReference type="PROSITE" id="PS50297">
    <property type="entry name" value="ANK_REP_REGION"/>
    <property type="match status" value="2"/>
</dbReference>
<feature type="region of interest" description="Disordered" evidence="4">
    <location>
        <begin position="357"/>
        <end position="380"/>
    </location>
</feature>
<sequence length="1358" mass="147702">MPFDEFYIDSDNSPLPNDRFDDAPSPTNSFNHAPIESSSRNSVVDSGSSSEGKQSTAATRITSAGTPEDKGNHVKQEWSPSGGFVNYFDDHGLKPGARYTAASSPSHCDTSFNHAFDMSPRTGGMGDLDLSVQTTNMQSLEIHSPIFPSHMPMQQSLAPDTMLRTTPDAFQFGSPDLYPSTFNFDPSRNPSALDPNPFSPGSQPRPASLGLSPVTQTFHGLPSGSFPAPYPTLQFGDFGGAQMGLNARIQRPNPAQGPSQTQYNGMPPYGPPPYTLEIWDAADKSRVETQIPLVLVMSHLPHGIKRLHLPTHAMAKSKLLQKPTPEPAPDMLELHTSVVCTSAVQKHSQMEAAKERARKASEKVRSMPVLPSSDSSEEVLKPQDGGEVYICDNCIERERKRSARKKIKRQDDEALFQKDGKYRIIVFNLPEVQEWVPPKSPVDESGQPQSVDGRGKHWWIKTPMRIACYCRHHAEKMGFHVIFTLTDYKGNFVAQAVSRPIMITDDHKTPQNTAAANTTQDANFLQMGNGIGGPSLGNGQEFHAPPQSLNYVPNVQRNMSITGASARHKTQLSQQAPSTRNLSRSVSPVAYPVDRAKMRKTSDTSKMAVGANMASLDATMFAGHHQPNSSMSMGTSSPGAAVFPPTPPQCTEVPAFGSAARQADRARGPLLSNPPTPSHFQRPSFSNVNGTAAGLDHANNGLYSGLTSVHQSRAPSPATVINTNTVNMRGINPALSIRTHHDMALSPALANSGAVAIHKVIPGEGSVMGSMDVTILGENFRPGMEVVFGNKSAVTTTFWGEKTLVCLVPPADAPGRVPVTIKNHELTMPGNTQFFTYTNDTDVQILKQALFLLNNRLTNNKFGDVVGWANQINTHFGQQQPNSSSSGHNTSGGGGPGMVYKRAHDGDLESELLGLLDMVEFNGKPRSARVFDLRRKTGQTLMHLASYLGFRRFVNALLARGANPDARDRGGYTPLHIAALRGQLNIVSLLLAEGADPTMRTLAGVTATDIASSETVRRAISRFGLHTRSKSGVSLHSRNNSARDLKIQPLTEAATVVVDSGEESPEYSTFASSEEVDSSEEEQEQAPLFMSENKPARRHRRATDIVGGLGSPATAMTALKDHMAAQFQQLPQSMQMLLANLPQFPQLPPLPQIAQLPQLPQFPQLPQLAYLAQMPNMPNLPPSLKERDWWIFLSSLAYSNAAQNPQAPPPYDEVCPPNTSLDKKQASAVQAVLEADADAKCAALYDQTQRSSSEVDTKADIVTKTEESKTVKSAAEEPPALLQIGRKNAITQEQQENFLRARAAKLKEMSWDKNLFLIWIPILIAMGALWLYTHSPRFVGVVSELISPVRGFVLGEVQ</sequence>
<feature type="region of interest" description="Disordered" evidence="4">
    <location>
        <begin position="876"/>
        <end position="901"/>
    </location>
</feature>
<dbReference type="Pfam" id="PF25603">
    <property type="entry name" value="SPT23_MGA2_DBD"/>
    <property type="match status" value="1"/>
</dbReference>
<dbReference type="SMART" id="SM00429">
    <property type="entry name" value="IPT"/>
    <property type="match status" value="1"/>
</dbReference>
<dbReference type="InterPro" id="IPR013783">
    <property type="entry name" value="Ig-like_fold"/>
</dbReference>
<dbReference type="PANTHER" id="PTHR24124:SF14">
    <property type="entry name" value="CHROMOSOME UNDETERMINED SCAFFOLD_25, WHOLE GENOME SHOTGUN SEQUENCE"/>
    <property type="match status" value="1"/>
</dbReference>
<dbReference type="Proteomes" id="UP001301958">
    <property type="component" value="Unassembled WGS sequence"/>
</dbReference>
<organism evidence="7 8">
    <name type="scientific">Podospora fimiseda</name>
    <dbReference type="NCBI Taxonomy" id="252190"/>
    <lineage>
        <taxon>Eukaryota</taxon>
        <taxon>Fungi</taxon>
        <taxon>Dikarya</taxon>
        <taxon>Ascomycota</taxon>
        <taxon>Pezizomycotina</taxon>
        <taxon>Sordariomycetes</taxon>
        <taxon>Sordariomycetidae</taxon>
        <taxon>Sordariales</taxon>
        <taxon>Podosporaceae</taxon>
        <taxon>Podospora</taxon>
    </lineage>
</organism>
<reference evidence="7" key="2">
    <citation type="submission" date="2023-05" db="EMBL/GenBank/DDBJ databases">
        <authorList>
            <consortium name="Lawrence Berkeley National Laboratory"/>
            <person name="Steindorff A."/>
            <person name="Hensen N."/>
            <person name="Bonometti L."/>
            <person name="Westerberg I."/>
            <person name="Brannstrom I.O."/>
            <person name="Guillou S."/>
            <person name="Cros-Aarteil S."/>
            <person name="Calhoun S."/>
            <person name="Haridas S."/>
            <person name="Kuo A."/>
            <person name="Mondo S."/>
            <person name="Pangilinan J."/>
            <person name="Riley R."/>
            <person name="Labutti K."/>
            <person name="Andreopoulos B."/>
            <person name="Lipzen A."/>
            <person name="Chen C."/>
            <person name="Yanf M."/>
            <person name="Daum C."/>
            <person name="Ng V."/>
            <person name="Clum A."/>
            <person name="Ohm R."/>
            <person name="Martin F."/>
            <person name="Silar P."/>
            <person name="Natvig D."/>
            <person name="Lalanne C."/>
            <person name="Gautier V."/>
            <person name="Ament-Velasquez S.L."/>
            <person name="Kruys A."/>
            <person name="Hutchinson M.I."/>
            <person name="Powell A.J."/>
            <person name="Barry K."/>
            <person name="Miller A.N."/>
            <person name="Grigoriev I.V."/>
            <person name="Debuchy R."/>
            <person name="Gladieux P."/>
            <person name="Thoren M.H."/>
            <person name="Johannesson H."/>
        </authorList>
    </citation>
    <scope>NUCLEOTIDE SEQUENCE</scope>
    <source>
        <strain evidence="7">CBS 990.96</strain>
    </source>
</reference>
<feature type="repeat" description="ANK" evidence="3">
    <location>
        <begin position="970"/>
        <end position="1002"/>
    </location>
</feature>
<gene>
    <name evidence="7" type="ORF">QBC38DRAFT_510370</name>
</gene>
<feature type="compositionally biased region" description="Polar residues" evidence="4">
    <location>
        <begin position="571"/>
        <end position="586"/>
    </location>
</feature>